<organism evidence="3">
    <name type="scientific">mine drainage metagenome</name>
    <dbReference type="NCBI Taxonomy" id="410659"/>
    <lineage>
        <taxon>unclassified sequences</taxon>
        <taxon>metagenomes</taxon>
        <taxon>ecological metagenomes</taxon>
    </lineage>
</organism>
<feature type="non-terminal residue" evidence="3">
    <location>
        <position position="174"/>
    </location>
</feature>
<proteinExistence type="predicted"/>
<feature type="non-terminal residue" evidence="3">
    <location>
        <position position="1"/>
    </location>
</feature>
<dbReference type="PANTHER" id="PTHR30195">
    <property type="entry name" value="TYPE I SITE-SPECIFIC DEOXYRIBONUCLEASE PROTEIN SUBUNIT M AND R"/>
    <property type="match status" value="1"/>
</dbReference>
<evidence type="ECO:0000256" key="1">
    <source>
        <dbReference type="ARBA" id="ARBA00022747"/>
    </source>
</evidence>
<dbReference type="PANTHER" id="PTHR30195:SF15">
    <property type="entry name" value="TYPE I RESTRICTION ENZYME HINDI ENDONUCLEASE SUBUNIT"/>
    <property type="match status" value="1"/>
</dbReference>
<sequence>ALALRDEVGFFQAVRTALANREPDAGRRSEVDLDHAIRQIVSQAVATDQIIDIFAAAGLKKPDLSILSDDFLAEVRDMPQRNLAVELLQKLLKGEIRQRAKRNVVQGRSFTEMLEQTLRRYHNRAIETAKVIEELIAIAKDVRAAGQRGEQLGLTEDEVAFYDALETNDSCGQG</sequence>
<protein>
    <submittedName>
        <fullName evidence="3">Type I restriction-modification enzyme, R</fullName>
    </submittedName>
</protein>
<dbReference type="Pfam" id="PF11867">
    <property type="entry name" value="T1RH-like_C"/>
    <property type="match status" value="1"/>
</dbReference>
<dbReference type="InterPro" id="IPR021810">
    <property type="entry name" value="T1RH-like_C"/>
</dbReference>
<dbReference type="InterPro" id="IPR051268">
    <property type="entry name" value="Type-I_R_enzyme_R_subunit"/>
</dbReference>
<accession>T1B448</accession>
<dbReference type="GO" id="GO:0009307">
    <property type="term" value="P:DNA restriction-modification system"/>
    <property type="evidence" value="ECO:0007669"/>
    <property type="project" value="UniProtKB-KW"/>
</dbReference>
<comment type="caution">
    <text evidence="3">The sequence shown here is derived from an EMBL/GenBank/DDBJ whole genome shotgun (WGS) entry which is preliminary data.</text>
</comment>
<feature type="domain" description="Type I restriction enzyme HindI endonuclease subunit-like C-terminal" evidence="2">
    <location>
        <begin position="2"/>
        <end position="170"/>
    </location>
</feature>
<reference evidence="3" key="2">
    <citation type="journal article" date="2014" name="ISME J.">
        <title>Microbial stratification in low pH oxic and suboxic macroscopic growths along an acid mine drainage.</title>
        <authorList>
            <person name="Mendez-Garcia C."/>
            <person name="Mesa V."/>
            <person name="Sprenger R.R."/>
            <person name="Richter M."/>
            <person name="Diez M.S."/>
            <person name="Solano J."/>
            <person name="Bargiela R."/>
            <person name="Golyshina O.V."/>
            <person name="Manteca A."/>
            <person name="Ramos J.L."/>
            <person name="Gallego J.R."/>
            <person name="Llorente I."/>
            <person name="Martins Dos Santos V.A."/>
            <person name="Jensen O.N."/>
            <person name="Pelaez A.I."/>
            <person name="Sanchez J."/>
            <person name="Ferrer M."/>
        </authorList>
    </citation>
    <scope>NUCLEOTIDE SEQUENCE</scope>
</reference>
<dbReference type="EMBL" id="AUZZ01000533">
    <property type="protein sequence ID" value="EQD67671.1"/>
    <property type="molecule type" value="Genomic_DNA"/>
</dbReference>
<dbReference type="AlphaFoldDB" id="T1B448"/>
<gene>
    <name evidence="3" type="ORF">B2A_00682</name>
</gene>
<evidence type="ECO:0000259" key="2">
    <source>
        <dbReference type="Pfam" id="PF11867"/>
    </source>
</evidence>
<evidence type="ECO:0000313" key="3">
    <source>
        <dbReference type="EMBL" id="EQD67671.1"/>
    </source>
</evidence>
<name>T1B448_9ZZZZ</name>
<keyword evidence="1" id="KW-0680">Restriction system</keyword>
<reference evidence="3" key="1">
    <citation type="submission" date="2013-08" db="EMBL/GenBank/DDBJ databases">
        <authorList>
            <person name="Mendez C."/>
            <person name="Richter M."/>
            <person name="Ferrer M."/>
            <person name="Sanchez J."/>
        </authorList>
    </citation>
    <scope>NUCLEOTIDE SEQUENCE</scope>
</reference>